<dbReference type="EMBL" id="JAVDPF010000035">
    <property type="protein sequence ID" value="KAL1869246.1"/>
    <property type="molecule type" value="Genomic_DNA"/>
</dbReference>
<feature type="region of interest" description="Disordered" evidence="1">
    <location>
        <begin position="21"/>
        <end position="41"/>
    </location>
</feature>
<name>A0ABR3X0M4_9EURO</name>
<feature type="domain" description="HNH nuclease" evidence="2">
    <location>
        <begin position="142"/>
        <end position="238"/>
    </location>
</feature>
<dbReference type="InterPro" id="IPR003615">
    <property type="entry name" value="HNH_nuc"/>
</dbReference>
<proteinExistence type="predicted"/>
<organism evidence="3 4">
    <name type="scientific">Paecilomyces lecythidis</name>
    <dbReference type="NCBI Taxonomy" id="3004212"/>
    <lineage>
        <taxon>Eukaryota</taxon>
        <taxon>Fungi</taxon>
        <taxon>Dikarya</taxon>
        <taxon>Ascomycota</taxon>
        <taxon>Pezizomycotina</taxon>
        <taxon>Eurotiomycetes</taxon>
        <taxon>Eurotiomycetidae</taxon>
        <taxon>Eurotiales</taxon>
        <taxon>Thermoascaceae</taxon>
        <taxon>Paecilomyces</taxon>
    </lineage>
</organism>
<reference evidence="3 4" key="1">
    <citation type="journal article" date="2024" name="IMA Fungus">
        <title>IMA Genome - F19 : A genome assembly and annotation guide to empower mycologists, including annotated draft genome sequences of Ceratocystis pirilliformis, Diaporthe australafricana, Fusarium ophioides, Paecilomyces lecythidis, and Sporothrix stenoceras.</title>
        <authorList>
            <person name="Aylward J."/>
            <person name="Wilson A.M."/>
            <person name="Visagie C.M."/>
            <person name="Spraker J."/>
            <person name="Barnes I."/>
            <person name="Buitendag C."/>
            <person name="Ceriani C."/>
            <person name="Del Mar Angel L."/>
            <person name="du Plessis D."/>
            <person name="Fuchs T."/>
            <person name="Gasser K."/>
            <person name="Kramer D."/>
            <person name="Li W."/>
            <person name="Munsamy K."/>
            <person name="Piso A."/>
            <person name="Price J.L."/>
            <person name="Sonnekus B."/>
            <person name="Thomas C."/>
            <person name="van der Nest A."/>
            <person name="van Dijk A."/>
            <person name="van Heerden A."/>
            <person name="van Vuuren N."/>
            <person name="Yilmaz N."/>
            <person name="Duong T.A."/>
            <person name="van der Merwe N.A."/>
            <person name="Wingfield M.J."/>
            <person name="Wingfield B.D."/>
        </authorList>
    </citation>
    <scope>NUCLEOTIDE SEQUENCE [LARGE SCALE GENOMIC DNA]</scope>
    <source>
        <strain evidence="3 4">CMW 18167</strain>
    </source>
</reference>
<evidence type="ECO:0000313" key="4">
    <source>
        <dbReference type="Proteomes" id="UP001583193"/>
    </source>
</evidence>
<dbReference type="Pfam" id="PF13391">
    <property type="entry name" value="HNH_2"/>
    <property type="match status" value="1"/>
</dbReference>
<gene>
    <name evidence="3" type="ORF">Plec18167_007912</name>
</gene>
<accession>A0ABR3X0M4</accession>
<keyword evidence="4" id="KW-1185">Reference proteome</keyword>
<sequence length="254" mass="29334">MVHTRHSRRWPSIAHRAKERINRYEPSADGSTPLEGNEKPRMADQKLKSCMVALLDWLPEDGRDSAAREILECETDDMLYDLFENIRTCLLAPLKAAGSNSAFRTPIEREESIDLVDSTLGGPQKREDQFWEDILRRDNHRCVITKSLDWQKWEEMGEPEDLDSDYIEAAHIIPFSLASWKAVPGDTYNVSQFWEALYRYFPAVRRVIRPETINDRSNGFCLRDDILKAFGSFGIAFVPTVRRISILYAKSATY</sequence>
<comment type="caution">
    <text evidence="3">The sequence shown here is derived from an EMBL/GenBank/DDBJ whole genome shotgun (WGS) entry which is preliminary data.</text>
</comment>
<evidence type="ECO:0000259" key="2">
    <source>
        <dbReference type="Pfam" id="PF13391"/>
    </source>
</evidence>
<protein>
    <recommendedName>
        <fullName evidence="2">HNH nuclease domain-containing protein</fullName>
    </recommendedName>
</protein>
<evidence type="ECO:0000313" key="3">
    <source>
        <dbReference type="EMBL" id="KAL1869246.1"/>
    </source>
</evidence>
<dbReference type="Proteomes" id="UP001583193">
    <property type="component" value="Unassembled WGS sequence"/>
</dbReference>
<evidence type="ECO:0000256" key="1">
    <source>
        <dbReference type="SAM" id="MobiDB-lite"/>
    </source>
</evidence>